<evidence type="ECO:0000256" key="1">
    <source>
        <dbReference type="ARBA" id="ARBA00004442"/>
    </source>
</evidence>
<gene>
    <name evidence="8" type="ORF">P0Y53_18160</name>
</gene>
<keyword evidence="4" id="KW-0472">Membrane</keyword>
<reference evidence="8" key="1">
    <citation type="submission" date="2023-03" db="EMBL/GenBank/DDBJ databases">
        <title>Andean soil-derived lignocellulolytic bacterial consortium as a source of novel taxa and putative plastic-active enzymes.</title>
        <authorList>
            <person name="Diaz-Garcia L."/>
            <person name="Chuvochina M."/>
            <person name="Feuerriegel G."/>
            <person name="Bunk B."/>
            <person name="Sproer C."/>
            <person name="Streit W.R."/>
            <person name="Rodriguez L.M."/>
            <person name="Overmann J."/>
            <person name="Jimenez D.J."/>
        </authorList>
    </citation>
    <scope>NUCLEOTIDE SEQUENCE</scope>
    <source>
        <strain evidence="8">MAG 7</strain>
    </source>
</reference>
<evidence type="ECO:0000256" key="3">
    <source>
        <dbReference type="ARBA" id="ARBA00022729"/>
    </source>
</evidence>
<feature type="domain" description="RagB/SusD" evidence="6">
    <location>
        <begin position="247"/>
        <end position="538"/>
    </location>
</feature>
<dbReference type="InterPro" id="IPR012944">
    <property type="entry name" value="SusD_RagB_dom"/>
</dbReference>
<organism evidence="8 9">
    <name type="scientific">Candidatus Pseudobacter hemicellulosilyticus</name>
    <dbReference type="NCBI Taxonomy" id="3121375"/>
    <lineage>
        <taxon>Bacteria</taxon>
        <taxon>Pseudomonadati</taxon>
        <taxon>Bacteroidota</taxon>
        <taxon>Chitinophagia</taxon>
        <taxon>Chitinophagales</taxon>
        <taxon>Chitinophagaceae</taxon>
        <taxon>Pseudobacter</taxon>
    </lineage>
</organism>
<protein>
    <submittedName>
        <fullName evidence="8">RagB/SusD family nutrient uptake outer membrane protein</fullName>
    </submittedName>
</protein>
<dbReference type="Pfam" id="PF14322">
    <property type="entry name" value="SusD-like_3"/>
    <property type="match status" value="1"/>
</dbReference>
<dbReference type="InterPro" id="IPR033985">
    <property type="entry name" value="SusD-like_N"/>
</dbReference>
<evidence type="ECO:0000256" key="2">
    <source>
        <dbReference type="ARBA" id="ARBA00006275"/>
    </source>
</evidence>
<dbReference type="Pfam" id="PF07980">
    <property type="entry name" value="SusD_RagB"/>
    <property type="match status" value="1"/>
</dbReference>
<dbReference type="PROSITE" id="PS51257">
    <property type="entry name" value="PROKAR_LIPOPROTEIN"/>
    <property type="match status" value="1"/>
</dbReference>
<comment type="subcellular location">
    <subcellularLocation>
        <location evidence="1">Cell outer membrane</location>
    </subcellularLocation>
</comment>
<dbReference type="SUPFAM" id="SSF48452">
    <property type="entry name" value="TPR-like"/>
    <property type="match status" value="1"/>
</dbReference>
<evidence type="ECO:0000256" key="4">
    <source>
        <dbReference type="ARBA" id="ARBA00023136"/>
    </source>
</evidence>
<proteinExistence type="inferred from homology"/>
<sequence length="539" mass="60336">MRLFNHTLTICISTACLLSACSKQLDEQVYSDLTSQGYTFTEADYYGVTTKVYTGLRSLWGEQDFYMAQESTTDAIVMPANGSGWDDGGLYKRMHLHGWNAEQSHVRNTWNKLFQGILNANTIIQQLETDEVPVPAAVGKAAAIAEIKAVRAFYYWLICDNFGDAPLVSTVTQELPENASRRQLYDFIVSELTASIPALTEEKNGITYGKFNKWVAKTVLANVYLNAKVYVGEDHWTDCLAQCNDIIGSNKYTLATNYRDNFLTDNVSSPETIFAIPFDQTLATNFYVHMYSWHAALRNKFDMTTTPYGAGSAKGVPQFIDTYDPEDQRLPDSWLMGQQFASNGTTALLGSYDKSGQPLVFTNSMPDGLYTGEADGYRMNKFEVALGAMRDLSNDFPFFRYSEVLLMKAECLLRTGKADEAATIVSDLRVRNFRSAPVKATVTGAQLEGNSKYQYGYVENGVVVDPGNTAVVPFGGMLDELGWEFAWEGHRRRDMIRFGTYTSKSWLSHKPAGDYRAVFPIPQEAINTNPKLIQNPDYN</sequence>
<keyword evidence="5" id="KW-0998">Cell outer membrane</keyword>
<comment type="similarity">
    <text evidence="2">Belongs to the SusD family.</text>
</comment>
<dbReference type="Proteomes" id="UP001220610">
    <property type="component" value="Chromosome"/>
</dbReference>
<dbReference type="AlphaFoldDB" id="A0AAJ6BEB2"/>
<evidence type="ECO:0000256" key="5">
    <source>
        <dbReference type="ARBA" id="ARBA00023237"/>
    </source>
</evidence>
<keyword evidence="3" id="KW-0732">Signal</keyword>
<dbReference type="Gene3D" id="1.25.40.390">
    <property type="match status" value="1"/>
</dbReference>
<dbReference type="InterPro" id="IPR011990">
    <property type="entry name" value="TPR-like_helical_dom_sf"/>
</dbReference>
<dbReference type="GO" id="GO:0009279">
    <property type="term" value="C:cell outer membrane"/>
    <property type="evidence" value="ECO:0007669"/>
    <property type="project" value="UniProtKB-SubCell"/>
</dbReference>
<evidence type="ECO:0000259" key="6">
    <source>
        <dbReference type="Pfam" id="PF07980"/>
    </source>
</evidence>
<accession>A0AAJ6BEB2</accession>
<evidence type="ECO:0000313" key="9">
    <source>
        <dbReference type="Proteomes" id="UP001220610"/>
    </source>
</evidence>
<name>A0AAJ6BEB2_9BACT</name>
<evidence type="ECO:0000313" key="8">
    <source>
        <dbReference type="EMBL" id="WEK34415.1"/>
    </source>
</evidence>
<feature type="domain" description="SusD-like N-terminal" evidence="7">
    <location>
        <begin position="43"/>
        <end position="225"/>
    </location>
</feature>
<dbReference type="EMBL" id="CP119311">
    <property type="protein sequence ID" value="WEK34415.1"/>
    <property type="molecule type" value="Genomic_DNA"/>
</dbReference>
<evidence type="ECO:0000259" key="7">
    <source>
        <dbReference type="Pfam" id="PF14322"/>
    </source>
</evidence>